<dbReference type="PRINTS" id="PR01798">
    <property type="entry name" value="SCOASYNTHASE"/>
</dbReference>
<feature type="binding site" evidence="5">
    <location>
        <begin position="17"/>
        <end position="20"/>
    </location>
    <ligand>
        <name>CoA</name>
        <dbReference type="ChEBI" id="CHEBI:57287"/>
    </ligand>
</feature>
<dbReference type="SUPFAM" id="SSF51735">
    <property type="entry name" value="NAD(P)-binding Rossmann-fold domains"/>
    <property type="match status" value="1"/>
</dbReference>
<comment type="caution">
    <text evidence="10">The sequence shown here is derived from an EMBL/GenBank/DDBJ whole genome shotgun (WGS) entry which is preliminary data.</text>
</comment>
<dbReference type="AlphaFoldDB" id="A0A9X7P7A4"/>
<dbReference type="Gene3D" id="3.40.50.261">
    <property type="entry name" value="Succinyl-CoA synthetase domains"/>
    <property type="match status" value="1"/>
</dbReference>
<dbReference type="NCBIfam" id="NF004230">
    <property type="entry name" value="PRK05678.1"/>
    <property type="match status" value="1"/>
</dbReference>
<dbReference type="SUPFAM" id="SSF52210">
    <property type="entry name" value="Succinyl-CoA synthetase domains"/>
    <property type="match status" value="1"/>
</dbReference>
<dbReference type="PIRSF" id="PIRSF001553">
    <property type="entry name" value="SucCS_alpha"/>
    <property type="match status" value="1"/>
</dbReference>
<name>A0A9X7P7A4_9FIRM</name>
<keyword evidence="1 5" id="KW-0816">Tricarboxylic acid cycle</keyword>
<evidence type="ECO:0000256" key="1">
    <source>
        <dbReference type="ARBA" id="ARBA00022532"/>
    </source>
</evidence>
<dbReference type="InterPro" id="IPR036291">
    <property type="entry name" value="NAD(P)-bd_dom_sf"/>
</dbReference>
<protein>
    <recommendedName>
        <fullName evidence="5">Succinate--CoA ligase [ADP-forming] subunit alpha</fullName>
        <ecNumber evidence="5">6.2.1.5</ecNumber>
    </recommendedName>
    <alternativeName>
        <fullName evidence="5">Succinyl-CoA synthetase subunit alpha</fullName>
        <shortName evidence="5">SCS-alpha</shortName>
    </alternativeName>
</protein>
<dbReference type="NCBIfam" id="TIGR01019">
    <property type="entry name" value="sucCoAalpha"/>
    <property type="match status" value="1"/>
</dbReference>
<dbReference type="GO" id="GO:0006099">
    <property type="term" value="P:tricarboxylic acid cycle"/>
    <property type="evidence" value="ECO:0007669"/>
    <property type="project" value="UniProtKB-UniRule"/>
</dbReference>
<evidence type="ECO:0000256" key="4">
    <source>
        <dbReference type="ARBA" id="ARBA00060724"/>
    </source>
</evidence>
<accession>A0A9X7P7A4</accession>
<dbReference type="EMBL" id="PVXL01000021">
    <property type="protein sequence ID" value="PRR76421.1"/>
    <property type="molecule type" value="Genomic_DNA"/>
</dbReference>
<evidence type="ECO:0000256" key="2">
    <source>
        <dbReference type="ARBA" id="ARBA00022598"/>
    </source>
</evidence>
<dbReference type="FunFam" id="3.40.50.720:FF:000277">
    <property type="entry name" value="Succinate--CoA ligase [ADP-forming] subunit alpha"/>
    <property type="match status" value="1"/>
</dbReference>
<dbReference type="InterPro" id="IPR017440">
    <property type="entry name" value="Cit_synth/succinyl-CoA_lig_AS"/>
</dbReference>
<feature type="active site" description="Tele-phosphohistidine intermediate" evidence="5 6">
    <location>
        <position position="247"/>
    </location>
</feature>
<dbReference type="PROSITE" id="PS01216">
    <property type="entry name" value="SUCCINYL_COA_LIG_1"/>
    <property type="match status" value="1"/>
</dbReference>
<dbReference type="GO" id="GO:0004775">
    <property type="term" value="F:succinate-CoA ligase (ADP-forming) activity"/>
    <property type="evidence" value="ECO:0007669"/>
    <property type="project" value="UniProtKB-UniRule"/>
</dbReference>
<feature type="domain" description="CoA-binding" evidence="9">
    <location>
        <begin position="4"/>
        <end position="100"/>
    </location>
</feature>
<organism evidence="10 11">
    <name type="scientific">Neomoorella stamsii</name>
    <dbReference type="NCBI Taxonomy" id="1266720"/>
    <lineage>
        <taxon>Bacteria</taxon>
        <taxon>Bacillati</taxon>
        <taxon>Bacillota</taxon>
        <taxon>Clostridia</taxon>
        <taxon>Neomoorellales</taxon>
        <taxon>Neomoorellaceae</taxon>
        <taxon>Neomoorella</taxon>
    </lineage>
</organism>
<evidence type="ECO:0000256" key="7">
    <source>
        <dbReference type="RuleBase" id="RU000677"/>
    </source>
</evidence>
<dbReference type="PROSITE" id="PS00399">
    <property type="entry name" value="SUCCINYL_COA_LIG_2"/>
    <property type="match status" value="1"/>
</dbReference>
<dbReference type="InterPro" id="IPR005811">
    <property type="entry name" value="SUCC_ACL_C"/>
</dbReference>
<comment type="subunit">
    <text evidence="5 8">Heterotetramer of two alpha and two beta subunits.</text>
</comment>
<dbReference type="RefSeq" id="WP_054936233.1">
    <property type="nucleotide sequence ID" value="NZ_PVXL01000021.1"/>
</dbReference>
<dbReference type="Pfam" id="PF00549">
    <property type="entry name" value="Ligase_CoA"/>
    <property type="match status" value="1"/>
</dbReference>
<keyword evidence="11" id="KW-1185">Reference proteome</keyword>
<evidence type="ECO:0000259" key="9">
    <source>
        <dbReference type="SMART" id="SM00881"/>
    </source>
</evidence>
<dbReference type="InterPro" id="IPR005810">
    <property type="entry name" value="CoA_lig_alpha"/>
</dbReference>
<dbReference type="PANTHER" id="PTHR11117">
    <property type="entry name" value="SUCCINYL-COA LIGASE SUBUNIT ALPHA"/>
    <property type="match status" value="1"/>
</dbReference>
<dbReference type="HAMAP" id="MF_01988">
    <property type="entry name" value="Succ_CoA_alpha"/>
    <property type="match status" value="1"/>
</dbReference>
<comment type="catalytic activity">
    <reaction evidence="5">
        <text>GTP + succinate + CoA = succinyl-CoA + GDP + phosphate</text>
        <dbReference type="Rhea" id="RHEA:22120"/>
        <dbReference type="ChEBI" id="CHEBI:30031"/>
        <dbReference type="ChEBI" id="CHEBI:37565"/>
        <dbReference type="ChEBI" id="CHEBI:43474"/>
        <dbReference type="ChEBI" id="CHEBI:57287"/>
        <dbReference type="ChEBI" id="CHEBI:57292"/>
        <dbReference type="ChEBI" id="CHEBI:58189"/>
    </reaction>
</comment>
<comment type="function">
    <text evidence="5 8">Succinyl-CoA synthetase functions in the citric acid cycle (TCA), coupling the hydrolysis of succinyl-CoA to the synthesis of either ATP or GTP and thus represents the only step of substrate-level phosphorylation in the TCA. The alpha subunit of the enzyme binds the substrates coenzyme A and phosphate, while succinate binding and nucleotide specificity is provided by the beta subunit.</text>
</comment>
<sequence length="288" mass="30221">MAIILDSKTKVIVQGITGKAGSYHTLEMLCQGTNVVAGVSPGRGGERIDRIPIFDTVEEVVAAYQPDLSLILVPARFAKDAALEAMAAGIKTVVVVAEGVPIHDSLEMTARARQYGSTLLGPNTPGIFSPGQAKAGIMPTNVFKPGHIGIVSRSGTLSYETASELSRAGLGQSTFVGLGGDMVRGTSFIDILSLFKDDPDTHGIVMIGEIGGYQEEMAAKYIQENVAKPVIAFIAGRNAKPGRRMGHAGAIVMGKLGSYESKVQNLREAGIQVATSPGEIARLMAKVL</sequence>
<feature type="binding site" evidence="5">
    <location>
        <position position="159"/>
    </location>
    <ligand>
        <name>substrate</name>
        <note>ligand shared with subunit beta</note>
    </ligand>
</feature>
<evidence type="ECO:0000313" key="11">
    <source>
        <dbReference type="Proteomes" id="UP000239430"/>
    </source>
</evidence>
<keyword evidence="3 5" id="KW-0547">Nucleotide-binding</keyword>
<reference evidence="10 11" key="1">
    <citation type="submission" date="2018-03" db="EMBL/GenBank/DDBJ databases">
        <title>Genome sequence of Moorella stamsii DSM 26217.</title>
        <authorList>
            <person name="Poehlein A."/>
            <person name="Daniel R."/>
        </authorList>
    </citation>
    <scope>NUCLEOTIDE SEQUENCE [LARGE SCALE GENOMIC DNA]</scope>
    <source>
        <strain evidence="11">DSM 26217</strain>
    </source>
</reference>
<dbReference type="InterPro" id="IPR016102">
    <property type="entry name" value="Succinyl-CoA_synth-like"/>
</dbReference>
<gene>
    <name evidence="10" type="primary">sucD_3</name>
    <name evidence="5" type="synonym">sucD</name>
    <name evidence="10" type="ORF">MOST_05890</name>
</gene>
<evidence type="ECO:0000256" key="3">
    <source>
        <dbReference type="ARBA" id="ARBA00022741"/>
    </source>
</evidence>
<evidence type="ECO:0000256" key="6">
    <source>
        <dbReference type="PIRSR" id="PIRSR001553-1"/>
    </source>
</evidence>
<dbReference type="Gene3D" id="3.40.50.720">
    <property type="entry name" value="NAD(P)-binding Rossmann-like Domain"/>
    <property type="match status" value="1"/>
</dbReference>
<comment type="caution">
    <text evidence="5">Lacks conserved residue(s) required for the propagation of feature annotation.</text>
</comment>
<dbReference type="Proteomes" id="UP000239430">
    <property type="component" value="Unassembled WGS sequence"/>
</dbReference>
<keyword evidence="2 5" id="KW-0436">Ligase</keyword>
<comment type="catalytic activity">
    <reaction evidence="5 8">
        <text>succinate + ATP + CoA = succinyl-CoA + ADP + phosphate</text>
        <dbReference type="Rhea" id="RHEA:17661"/>
        <dbReference type="ChEBI" id="CHEBI:30031"/>
        <dbReference type="ChEBI" id="CHEBI:30616"/>
        <dbReference type="ChEBI" id="CHEBI:43474"/>
        <dbReference type="ChEBI" id="CHEBI:57287"/>
        <dbReference type="ChEBI" id="CHEBI:57292"/>
        <dbReference type="ChEBI" id="CHEBI:456216"/>
        <dbReference type="EC" id="6.2.1.5"/>
    </reaction>
</comment>
<evidence type="ECO:0000256" key="8">
    <source>
        <dbReference type="RuleBase" id="RU000699"/>
    </source>
</evidence>
<evidence type="ECO:0000313" key="10">
    <source>
        <dbReference type="EMBL" id="PRR76421.1"/>
    </source>
</evidence>
<evidence type="ECO:0000256" key="5">
    <source>
        <dbReference type="HAMAP-Rule" id="MF_01988"/>
    </source>
</evidence>
<comment type="pathway">
    <text evidence="5 8">Carbohydrate metabolism; tricarboxylic acid cycle; succinate from succinyl-CoA (ligase route): step 1/1.</text>
</comment>
<dbReference type="InterPro" id="IPR003781">
    <property type="entry name" value="CoA-bd"/>
</dbReference>
<proteinExistence type="inferred from homology"/>
<dbReference type="PANTHER" id="PTHR11117:SF2">
    <property type="entry name" value="SUCCINATE--COA LIGASE [ADP_GDP-FORMING] SUBUNIT ALPHA, MITOCHONDRIAL"/>
    <property type="match status" value="1"/>
</dbReference>
<dbReference type="Pfam" id="PF02629">
    <property type="entry name" value="CoA_binding"/>
    <property type="match status" value="1"/>
</dbReference>
<dbReference type="SMART" id="SM00881">
    <property type="entry name" value="CoA_binding"/>
    <property type="match status" value="1"/>
</dbReference>
<dbReference type="FunFam" id="3.40.50.261:FF:000006">
    <property type="entry name" value="Succinate--CoA ligase [ADP-forming] subunit alpha"/>
    <property type="match status" value="1"/>
</dbReference>
<dbReference type="GO" id="GO:0004776">
    <property type="term" value="F:succinate-CoA ligase (GDP-forming) activity"/>
    <property type="evidence" value="ECO:0007669"/>
    <property type="project" value="TreeGrafter"/>
</dbReference>
<dbReference type="GO" id="GO:0000166">
    <property type="term" value="F:nucleotide binding"/>
    <property type="evidence" value="ECO:0007669"/>
    <property type="project" value="UniProtKB-KW"/>
</dbReference>
<dbReference type="GO" id="GO:0009361">
    <property type="term" value="C:succinate-CoA ligase complex (ADP-forming)"/>
    <property type="evidence" value="ECO:0007669"/>
    <property type="project" value="TreeGrafter"/>
</dbReference>
<dbReference type="InterPro" id="IPR033847">
    <property type="entry name" value="Citrt_syn/SCS-alpha_CS"/>
</dbReference>
<dbReference type="EC" id="6.2.1.5" evidence="5"/>
<comment type="similarity">
    <text evidence="4 5 7">Belongs to the succinate/malate CoA ligase alpha subunit family.</text>
</comment>